<protein>
    <submittedName>
        <fullName evidence="1">Uncharacterized protein</fullName>
    </submittedName>
</protein>
<dbReference type="AlphaFoldDB" id="A0AAV6YJB3"/>
<dbReference type="EMBL" id="WNYA01038663">
    <property type="protein sequence ID" value="KAG8536756.1"/>
    <property type="molecule type" value="Genomic_DNA"/>
</dbReference>
<accession>A0AAV6YJB3</accession>
<evidence type="ECO:0000313" key="1">
    <source>
        <dbReference type="EMBL" id="KAG8536756.1"/>
    </source>
</evidence>
<sequence>MPTQFVMERLGWLSSASSPGRPWHGLLPSGTGKTQLQLSSSPFFAELQSVFVEPARASSAETAPLNLC</sequence>
<comment type="caution">
    <text evidence="1">The sequence shown here is derived from an EMBL/GenBank/DDBJ whole genome shotgun (WGS) entry which is preliminary data.</text>
</comment>
<organism evidence="1 2">
    <name type="scientific">Engystomops pustulosus</name>
    <name type="common">Tungara frog</name>
    <name type="synonym">Physalaemus pustulosus</name>
    <dbReference type="NCBI Taxonomy" id="76066"/>
    <lineage>
        <taxon>Eukaryota</taxon>
        <taxon>Metazoa</taxon>
        <taxon>Chordata</taxon>
        <taxon>Craniata</taxon>
        <taxon>Vertebrata</taxon>
        <taxon>Euteleostomi</taxon>
        <taxon>Amphibia</taxon>
        <taxon>Batrachia</taxon>
        <taxon>Anura</taxon>
        <taxon>Neobatrachia</taxon>
        <taxon>Hyloidea</taxon>
        <taxon>Leptodactylidae</taxon>
        <taxon>Leiuperinae</taxon>
        <taxon>Engystomops</taxon>
    </lineage>
</organism>
<proteinExistence type="predicted"/>
<name>A0AAV6YJB3_ENGPU</name>
<evidence type="ECO:0000313" key="2">
    <source>
        <dbReference type="Proteomes" id="UP000824782"/>
    </source>
</evidence>
<reference evidence="1" key="1">
    <citation type="thesis" date="2020" institute="ProQuest LLC" country="789 East Eisenhower Parkway, Ann Arbor, MI, USA">
        <title>Comparative Genomics and Chromosome Evolution.</title>
        <authorList>
            <person name="Mudd A.B."/>
        </authorList>
    </citation>
    <scope>NUCLEOTIDE SEQUENCE</scope>
    <source>
        <strain evidence="1">237g6f4</strain>
        <tissue evidence="1">Blood</tissue>
    </source>
</reference>
<keyword evidence="2" id="KW-1185">Reference proteome</keyword>
<gene>
    <name evidence="1" type="ORF">GDO81_025739</name>
</gene>
<dbReference type="Proteomes" id="UP000824782">
    <property type="component" value="Unassembled WGS sequence"/>
</dbReference>